<feature type="compositionally biased region" description="Basic and acidic residues" evidence="1">
    <location>
        <begin position="23"/>
        <end position="50"/>
    </location>
</feature>
<dbReference type="AlphaFoldDB" id="A0A6J4V5I6"/>
<organism evidence="2">
    <name type="scientific">uncultured Thermomicrobiales bacterium</name>
    <dbReference type="NCBI Taxonomy" id="1645740"/>
    <lineage>
        <taxon>Bacteria</taxon>
        <taxon>Pseudomonadati</taxon>
        <taxon>Thermomicrobiota</taxon>
        <taxon>Thermomicrobia</taxon>
        <taxon>Thermomicrobiales</taxon>
        <taxon>environmental samples</taxon>
    </lineage>
</organism>
<dbReference type="EMBL" id="CADCWF010000197">
    <property type="protein sequence ID" value="CAA9565288.1"/>
    <property type="molecule type" value="Genomic_DNA"/>
</dbReference>
<protein>
    <submittedName>
        <fullName evidence="2">Uncharacterized protein</fullName>
    </submittedName>
</protein>
<name>A0A6J4V5I6_9BACT</name>
<reference evidence="2" key="1">
    <citation type="submission" date="2020-02" db="EMBL/GenBank/DDBJ databases">
        <authorList>
            <person name="Meier V. D."/>
        </authorList>
    </citation>
    <scope>NUCLEOTIDE SEQUENCE</scope>
    <source>
        <strain evidence="2">AVDCRST_MAG59</strain>
    </source>
</reference>
<sequence>GHAAQVRARVAAPLSAARPFQARRADREDRGRAGRTAPDRRAPGRGREGRGPGQGPPAHGGVPPRPAARQSALAALARAAGSL</sequence>
<evidence type="ECO:0000313" key="2">
    <source>
        <dbReference type="EMBL" id="CAA9565288.1"/>
    </source>
</evidence>
<proteinExistence type="predicted"/>
<evidence type="ECO:0000256" key="1">
    <source>
        <dbReference type="SAM" id="MobiDB-lite"/>
    </source>
</evidence>
<feature type="non-terminal residue" evidence="2">
    <location>
        <position position="1"/>
    </location>
</feature>
<feature type="region of interest" description="Disordered" evidence="1">
    <location>
        <begin position="1"/>
        <end position="83"/>
    </location>
</feature>
<feature type="compositionally biased region" description="Low complexity" evidence="1">
    <location>
        <begin position="67"/>
        <end position="83"/>
    </location>
</feature>
<feature type="non-terminal residue" evidence="2">
    <location>
        <position position="83"/>
    </location>
</feature>
<gene>
    <name evidence="2" type="ORF">AVDCRST_MAG59-2953</name>
</gene>
<accession>A0A6J4V5I6</accession>